<evidence type="ECO:0000313" key="7">
    <source>
        <dbReference type="Proteomes" id="UP000236488"/>
    </source>
</evidence>
<proteinExistence type="inferred from homology"/>
<evidence type="ECO:0000256" key="4">
    <source>
        <dbReference type="ARBA" id="ARBA00023163"/>
    </source>
</evidence>
<dbReference type="Gene3D" id="1.10.10.10">
    <property type="entry name" value="Winged helix-like DNA-binding domain superfamily/Winged helix DNA-binding domain"/>
    <property type="match status" value="1"/>
</dbReference>
<dbReference type="Pfam" id="PF00126">
    <property type="entry name" value="HTH_1"/>
    <property type="match status" value="1"/>
</dbReference>
<evidence type="ECO:0000256" key="1">
    <source>
        <dbReference type="ARBA" id="ARBA00009437"/>
    </source>
</evidence>
<dbReference type="GO" id="GO:0032993">
    <property type="term" value="C:protein-DNA complex"/>
    <property type="evidence" value="ECO:0007669"/>
    <property type="project" value="TreeGrafter"/>
</dbReference>
<evidence type="ECO:0000256" key="3">
    <source>
        <dbReference type="ARBA" id="ARBA00023125"/>
    </source>
</evidence>
<dbReference type="GO" id="GO:0003677">
    <property type="term" value="F:DNA binding"/>
    <property type="evidence" value="ECO:0007669"/>
    <property type="project" value="UniProtKB-KW"/>
</dbReference>
<dbReference type="InterPro" id="IPR036388">
    <property type="entry name" value="WH-like_DNA-bd_sf"/>
</dbReference>
<gene>
    <name evidence="6" type="ORF">C2L80_00765</name>
</gene>
<dbReference type="AlphaFoldDB" id="A0A2K2U804"/>
<dbReference type="RefSeq" id="WP_103262418.1">
    <property type="nucleotide sequence ID" value="NZ_PPEL01000002.1"/>
</dbReference>
<dbReference type="Gene3D" id="3.40.190.290">
    <property type="match status" value="1"/>
</dbReference>
<feature type="domain" description="HTH lysR-type" evidence="5">
    <location>
        <begin position="1"/>
        <end position="58"/>
    </location>
</feature>
<sequence>MNLSQLYYFRKLAELQHYTNAAKELFITQPALSDAIHSLQKELGVPLFRREGRNVRLTRYGSEFASYVDAALRELDKGVSVMKEYTGRLSGRLSIGGLYTITGDYLPALIGAYEAQFGDGVQFSVSQGFSRDLIKGLKDDVYDVVFAAKDADAAEFGCEPVVSHQLVVSVNARSPLASRKEISLEDLRGLCVYTYRTGTPIGNEVARVCDRYDVPVRREFDDEITLGGMVSRATRPEVCALVTYTIGLKSFRNLTNIPITEREVPHDFHHVYMMYKKDEFRAWVLESFIEFAAGFIPPKGTIPRCGEE</sequence>
<organism evidence="6 7">
    <name type="scientific">Rubneribacter badeniensis</name>
    <dbReference type="NCBI Taxonomy" id="2070688"/>
    <lineage>
        <taxon>Bacteria</taxon>
        <taxon>Bacillati</taxon>
        <taxon>Actinomycetota</taxon>
        <taxon>Coriobacteriia</taxon>
        <taxon>Eggerthellales</taxon>
        <taxon>Eggerthellaceae</taxon>
        <taxon>Rubneribacter</taxon>
    </lineage>
</organism>
<dbReference type="PANTHER" id="PTHR30346:SF9">
    <property type="entry name" value="LYSR FAMILY TRANSCRIPTIONAL REGULATOR"/>
    <property type="match status" value="1"/>
</dbReference>
<name>A0A2K2U804_9ACTN</name>
<dbReference type="PANTHER" id="PTHR30346">
    <property type="entry name" value="TRANSCRIPTIONAL DUAL REGULATOR HCAR-RELATED"/>
    <property type="match status" value="1"/>
</dbReference>
<dbReference type="InterPro" id="IPR036390">
    <property type="entry name" value="WH_DNA-bd_sf"/>
</dbReference>
<dbReference type="PROSITE" id="PS50931">
    <property type="entry name" value="HTH_LYSR"/>
    <property type="match status" value="1"/>
</dbReference>
<protein>
    <submittedName>
        <fullName evidence="6">LysR family transcriptional regulator</fullName>
    </submittedName>
</protein>
<dbReference type="EMBL" id="PPEL01000002">
    <property type="protein sequence ID" value="PNV66463.1"/>
    <property type="molecule type" value="Genomic_DNA"/>
</dbReference>
<comment type="similarity">
    <text evidence="1">Belongs to the LysR transcriptional regulatory family.</text>
</comment>
<dbReference type="SUPFAM" id="SSF46785">
    <property type="entry name" value="Winged helix' DNA-binding domain"/>
    <property type="match status" value="1"/>
</dbReference>
<dbReference type="GO" id="GO:0003700">
    <property type="term" value="F:DNA-binding transcription factor activity"/>
    <property type="evidence" value="ECO:0007669"/>
    <property type="project" value="InterPro"/>
</dbReference>
<evidence type="ECO:0000256" key="2">
    <source>
        <dbReference type="ARBA" id="ARBA00023015"/>
    </source>
</evidence>
<dbReference type="PRINTS" id="PR00039">
    <property type="entry name" value="HTHLYSR"/>
</dbReference>
<dbReference type="InterPro" id="IPR000847">
    <property type="entry name" value="LysR_HTH_N"/>
</dbReference>
<dbReference type="InterPro" id="IPR005119">
    <property type="entry name" value="LysR_subst-bd"/>
</dbReference>
<evidence type="ECO:0000259" key="5">
    <source>
        <dbReference type="PROSITE" id="PS50931"/>
    </source>
</evidence>
<dbReference type="Proteomes" id="UP000236488">
    <property type="component" value="Unassembled WGS sequence"/>
</dbReference>
<dbReference type="FunFam" id="1.10.10.10:FF:000001">
    <property type="entry name" value="LysR family transcriptional regulator"/>
    <property type="match status" value="1"/>
</dbReference>
<keyword evidence="4" id="KW-0804">Transcription</keyword>
<keyword evidence="2" id="KW-0805">Transcription regulation</keyword>
<accession>A0A2K2U804</accession>
<keyword evidence="3" id="KW-0238">DNA-binding</keyword>
<dbReference type="Pfam" id="PF03466">
    <property type="entry name" value="LysR_substrate"/>
    <property type="match status" value="1"/>
</dbReference>
<keyword evidence="7" id="KW-1185">Reference proteome</keyword>
<dbReference type="SUPFAM" id="SSF53850">
    <property type="entry name" value="Periplasmic binding protein-like II"/>
    <property type="match status" value="1"/>
</dbReference>
<reference evidence="6 7" key="1">
    <citation type="journal article" date="2018" name="Int. J. Syst. Evol. Microbiol.">
        <title>Rubneribacter badeniensis gen. nov., sp. nov. and Enteroscipio rubneri gen. nov., sp. nov., new members of the Eggerthellaceae isolated from human faeces.</title>
        <authorList>
            <person name="Danylec N."/>
            <person name="Gobl A."/>
            <person name="Stoll D.A."/>
            <person name="Hetzer B."/>
            <person name="Kulling S.E."/>
            <person name="Huch M."/>
        </authorList>
    </citation>
    <scope>NUCLEOTIDE SEQUENCE [LARGE SCALE GENOMIC DNA]</scope>
    <source>
        <strain evidence="6 7">ResAG-85</strain>
    </source>
</reference>
<comment type="caution">
    <text evidence="6">The sequence shown here is derived from an EMBL/GenBank/DDBJ whole genome shotgun (WGS) entry which is preliminary data.</text>
</comment>
<evidence type="ECO:0000313" key="6">
    <source>
        <dbReference type="EMBL" id="PNV66463.1"/>
    </source>
</evidence>